<reference evidence="1 2" key="1">
    <citation type="journal article" date="2015" name="Proc. Natl. Acad. Sci. U.S.A.">
        <title>The resurrection genome of Boea hygrometrica: A blueprint for survival of dehydration.</title>
        <authorList>
            <person name="Xiao L."/>
            <person name="Yang G."/>
            <person name="Zhang L."/>
            <person name="Yang X."/>
            <person name="Zhao S."/>
            <person name="Ji Z."/>
            <person name="Zhou Q."/>
            <person name="Hu M."/>
            <person name="Wang Y."/>
            <person name="Chen M."/>
            <person name="Xu Y."/>
            <person name="Jin H."/>
            <person name="Xiao X."/>
            <person name="Hu G."/>
            <person name="Bao F."/>
            <person name="Hu Y."/>
            <person name="Wan P."/>
            <person name="Li L."/>
            <person name="Deng X."/>
            <person name="Kuang T."/>
            <person name="Xiang C."/>
            <person name="Zhu J.K."/>
            <person name="Oliver M.J."/>
            <person name="He Y."/>
        </authorList>
    </citation>
    <scope>NUCLEOTIDE SEQUENCE [LARGE SCALE GENOMIC DNA]</scope>
    <source>
        <strain evidence="2">cv. XS01</strain>
    </source>
</reference>
<gene>
    <name evidence="1" type="ORF">F511_45158</name>
</gene>
<proteinExistence type="predicted"/>
<name>A0A2Z7A4A4_9LAMI</name>
<protein>
    <submittedName>
        <fullName evidence="1">Uncharacterized protein</fullName>
    </submittedName>
</protein>
<accession>A0A2Z7A4A4</accession>
<sequence length="137" mass="14776">MAAQVARPVGADARTGCARVDETCALVVHRGWKVGRRSAQVFALLDARRWAAVSRCFPRAGRARGGAWSHAGRVIAACWPDVGRCWSRVEVGCWTLCALSLARQCAALRRAQHGGGCRRRAAAVRRGSGDVVTAEFF</sequence>
<evidence type="ECO:0000313" key="2">
    <source>
        <dbReference type="Proteomes" id="UP000250235"/>
    </source>
</evidence>
<organism evidence="1 2">
    <name type="scientific">Dorcoceras hygrometricum</name>
    <dbReference type="NCBI Taxonomy" id="472368"/>
    <lineage>
        <taxon>Eukaryota</taxon>
        <taxon>Viridiplantae</taxon>
        <taxon>Streptophyta</taxon>
        <taxon>Embryophyta</taxon>
        <taxon>Tracheophyta</taxon>
        <taxon>Spermatophyta</taxon>
        <taxon>Magnoliopsida</taxon>
        <taxon>eudicotyledons</taxon>
        <taxon>Gunneridae</taxon>
        <taxon>Pentapetalae</taxon>
        <taxon>asterids</taxon>
        <taxon>lamiids</taxon>
        <taxon>Lamiales</taxon>
        <taxon>Gesneriaceae</taxon>
        <taxon>Didymocarpoideae</taxon>
        <taxon>Trichosporeae</taxon>
        <taxon>Loxocarpinae</taxon>
        <taxon>Dorcoceras</taxon>
    </lineage>
</organism>
<dbReference type="Proteomes" id="UP000250235">
    <property type="component" value="Unassembled WGS sequence"/>
</dbReference>
<evidence type="ECO:0000313" key="1">
    <source>
        <dbReference type="EMBL" id="KZV13680.1"/>
    </source>
</evidence>
<dbReference type="EMBL" id="KV029607">
    <property type="protein sequence ID" value="KZV13680.1"/>
    <property type="molecule type" value="Genomic_DNA"/>
</dbReference>
<keyword evidence="2" id="KW-1185">Reference proteome</keyword>
<dbReference type="AlphaFoldDB" id="A0A2Z7A4A4"/>